<dbReference type="Pfam" id="PF08241">
    <property type="entry name" value="Methyltransf_11"/>
    <property type="match status" value="1"/>
</dbReference>
<keyword evidence="2" id="KW-0489">Methyltransferase</keyword>
<accession>A0A4Z0W227</accession>
<keyword evidence="2" id="KW-0808">Transferase</keyword>
<evidence type="ECO:0000259" key="1">
    <source>
        <dbReference type="Pfam" id="PF08241"/>
    </source>
</evidence>
<dbReference type="OrthoDB" id="9802097at2"/>
<gene>
    <name evidence="2" type="ORF">E4656_17435</name>
</gene>
<evidence type="ECO:0000313" key="2">
    <source>
        <dbReference type="EMBL" id="TGG90719.1"/>
    </source>
</evidence>
<dbReference type="Gene3D" id="3.40.50.150">
    <property type="entry name" value="Vaccinia Virus protein VP39"/>
    <property type="match status" value="1"/>
</dbReference>
<keyword evidence="3" id="KW-1185">Reference proteome</keyword>
<protein>
    <submittedName>
        <fullName evidence="2">Class I SAM-dependent methyltransferase</fullName>
    </submittedName>
</protein>
<feature type="domain" description="Methyltransferase type 11" evidence="1">
    <location>
        <begin position="56"/>
        <end position="152"/>
    </location>
</feature>
<dbReference type="GO" id="GO:0032259">
    <property type="term" value="P:methylation"/>
    <property type="evidence" value="ECO:0007669"/>
    <property type="project" value="UniProtKB-KW"/>
</dbReference>
<evidence type="ECO:0000313" key="3">
    <source>
        <dbReference type="Proteomes" id="UP000297475"/>
    </source>
</evidence>
<comment type="caution">
    <text evidence="2">The sequence shown here is derived from an EMBL/GenBank/DDBJ whole genome shotgun (WGS) entry which is preliminary data.</text>
</comment>
<dbReference type="RefSeq" id="WP_135484600.1">
    <property type="nucleotide sequence ID" value="NZ_SRMF01000011.1"/>
</dbReference>
<dbReference type="CDD" id="cd02440">
    <property type="entry name" value="AdoMet_MTases"/>
    <property type="match status" value="1"/>
</dbReference>
<dbReference type="PANTHER" id="PTHR43861:SF1">
    <property type="entry name" value="TRANS-ACONITATE 2-METHYLTRANSFERASE"/>
    <property type="match status" value="1"/>
</dbReference>
<sequence>MAKIHRKTAATSQSWDGVADWYAGWSGARGSFHHRKVAIPTVMDLLRCRAGESVIDLGCGPGALASAVAQAGARYTGVDLSRKLIRFARKHNQSRQADFQVGDLTDADLARTLGPARFDAAVFLLSLQDIHPMSAAIANAAAILRPGGRLVILMTHPCFRIPRQSGWGWDGGRKLQYRRVDHYLSPLQVPMQPHQGTGGITRSYHWPLSSYVSELSAQGLMIDQLQEIPMTRLPKEQSVSRAEKRALREIPLFLALRAQKLSG</sequence>
<dbReference type="InterPro" id="IPR029063">
    <property type="entry name" value="SAM-dependent_MTases_sf"/>
</dbReference>
<dbReference type="PANTHER" id="PTHR43861">
    <property type="entry name" value="TRANS-ACONITATE 2-METHYLTRANSFERASE-RELATED"/>
    <property type="match status" value="1"/>
</dbReference>
<reference evidence="2 3" key="1">
    <citation type="submission" date="2019-04" db="EMBL/GenBank/DDBJ databases">
        <title>Natronospirillum operosus gen. nov., sp. nov., a haloalkaliphilic satellite isolated from decaying biomass of laboratory culture of cyanobacterium Geitlerinema sp. and proposal of Natronospirillaceae fam. nov. and Saccharospirillaceae fam. nov.</title>
        <authorList>
            <person name="Kevbrin V."/>
            <person name="Boltyanskaya Y."/>
            <person name="Koziaeva V."/>
            <person name="Grouzdev D.S."/>
            <person name="Park M."/>
            <person name="Cho J."/>
        </authorList>
    </citation>
    <scope>NUCLEOTIDE SEQUENCE [LARGE SCALE GENOMIC DNA]</scope>
    <source>
        <strain evidence="2 3">G-116</strain>
    </source>
</reference>
<dbReference type="AlphaFoldDB" id="A0A4Z0W227"/>
<dbReference type="InterPro" id="IPR013216">
    <property type="entry name" value="Methyltransf_11"/>
</dbReference>
<dbReference type="EMBL" id="SRMF01000011">
    <property type="protein sequence ID" value="TGG90719.1"/>
    <property type="molecule type" value="Genomic_DNA"/>
</dbReference>
<proteinExistence type="predicted"/>
<dbReference type="SUPFAM" id="SSF53335">
    <property type="entry name" value="S-adenosyl-L-methionine-dependent methyltransferases"/>
    <property type="match status" value="1"/>
</dbReference>
<organism evidence="2 3">
    <name type="scientific">Natronospirillum operosum</name>
    <dbReference type="NCBI Taxonomy" id="2759953"/>
    <lineage>
        <taxon>Bacteria</taxon>
        <taxon>Pseudomonadati</taxon>
        <taxon>Pseudomonadota</taxon>
        <taxon>Gammaproteobacteria</taxon>
        <taxon>Oceanospirillales</taxon>
        <taxon>Natronospirillaceae</taxon>
        <taxon>Natronospirillum</taxon>
    </lineage>
</organism>
<name>A0A4Z0W227_9GAMM</name>
<dbReference type="Proteomes" id="UP000297475">
    <property type="component" value="Unassembled WGS sequence"/>
</dbReference>
<dbReference type="GO" id="GO:0008757">
    <property type="term" value="F:S-adenosylmethionine-dependent methyltransferase activity"/>
    <property type="evidence" value="ECO:0007669"/>
    <property type="project" value="InterPro"/>
</dbReference>